<dbReference type="InterPro" id="IPR011991">
    <property type="entry name" value="ArsR-like_HTH"/>
</dbReference>
<gene>
    <name evidence="6" type="ORF">IPN75_18920</name>
</gene>
<dbReference type="InterPro" id="IPR036390">
    <property type="entry name" value="WH_DNA-bd_sf"/>
</dbReference>
<keyword evidence="3" id="KW-0238">DNA-binding</keyword>
<evidence type="ECO:0000256" key="2">
    <source>
        <dbReference type="ARBA" id="ARBA00023015"/>
    </source>
</evidence>
<dbReference type="GO" id="GO:0046685">
    <property type="term" value="P:response to arsenic-containing substance"/>
    <property type="evidence" value="ECO:0007669"/>
    <property type="project" value="UniProtKB-KW"/>
</dbReference>
<evidence type="ECO:0000313" key="6">
    <source>
        <dbReference type="EMBL" id="MBK8892282.1"/>
    </source>
</evidence>
<dbReference type="NCBIfam" id="NF033788">
    <property type="entry name" value="HTH_metalloreg"/>
    <property type="match status" value="1"/>
</dbReference>
<evidence type="ECO:0000259" key="5">
    <source>
        <dbReference type="PROSITE" id="PS50987"/>
    </source>
</evidence>
<reference evidence="6" key="1">
    <citation type="submission" date="2020-10" db="EMBL/GenBank/DDBJ databases">
        <title>Connecting structure to function with the recovery of over 1000 high-quality activated sludge metagenome-assembled genomes encoding full-length rRNA genes using long-read sequencing.</title>
        <authorList>
            <person name="Singleton C.M."/>
            <person name="Petriglieri F."/>
            <person name="Kristensen J.M."/>
            <person name="Kirkegaard R.H."/>
            <person name="Michaelsen T.Y."/>
            <person name="Andersen M.H."/>
            <person name="Karst S.M."/>
            <person name="Dueholm M.S."/>
            <person name="Nielsen P.H."/>
            <person name="Albertsen M."/>
        </authorList>
    </citation>
    <scope>NUCLEOTIDE SEQUENCE</scope>
    <source>
        <strain evidence="6">OdNE_18-Q3-R46-58_BAT3C.305</strain>
    </source>
</reference>
<dbReference type="CDD" id="cd00090">
    <property type="entry name" value="HTH_ARSR"/>
    <property type="match status" value="1"/>
</dbReference>
<dbReference type="AlphaFoldDB" id="A0A9D7LQT6"/>
<dbReference type="InterPro" id="IPR001845">
    <property type="entry name" value="HTH_ArsR_DNA-bd_dom"/>
</dbReference>
<comment type="caution">
    <text evidence="6">The sequence shown here is derived from an EMBL/GenBank/DDBJ whole genome shotgun (WGS) entry which is preliminary data.</text>
</comment>
<evidence type="ECO:0000256" key="3">
    <source>
        <dbReference type="ARBA" id="ARBA00023125"/>
    </source>
</evidence>
<evidence type="ECO:0000256" key="4">
    <source>
        <dbReference type="ARBA" id="ARBA00023163"/>
    </source>
</evidence>
<organism evidence="6 7">
    <name type="scientific">Candidatus Dechloromonas phosphorivorans</name>
    <dbReference type="NCBI Taxonomy" id="2899244"/>
    <lineage>
        <taxon>Bacteria</taxon>
        <taxon>Pseudomonadati</taxon>
        <taxon>Pseudomonadota</taxon>
        <taxon>Betaproteobacteria</taxon>
        <taxon>Rhodocyclales</taxon>
        <taxon>Azonexaceae</taxon>
        <taxon>Dechloromonas</taxon>
    </lineage>
</organism>
<name>A0A9D7LQT6_9RHOO</name>
<keyword evidence="1" id="KW-0059">Arsenical resistance</keyword>
<dbReference type="PRINTS" id="PR00778">
    <property type="entry name" value="HTHARSR"/>
</dbReference>
<proteinExistence type="predicted"/>
<evidence type="ECO:0000256" key="1">
    <source>
        <dbReference type="ARBA" id="ARBA00022849"/>
    </source>
</evidence>
<dbReference type="PANTHER" id="PTHR33154:SF18">
    <property type="entry name" value="ARSENICAL RESISTANCE OPERON REPRESSOR"/>
    <property type="match status" value="1"/>
</dbReference>
<dbReference type="Proteomes" id="UP000808146">
    <property type="component" value="Unassembled WGS sequence"/>
</dbReference>
<dbReference type="InterPro" id="IPR051081">
    <property type="entry name" value="HTH_MetalResp_TranReg"/>
</dbReference>
<dbReference type="EMBL" id="JADKBR010000026">
    <property type="protein sequence ID" value="MBK8892282.1"/>
    <property type="molecule type" value="Genomic_DNA"/>
</dbReference>
<sequence>MQAGWSDKQINLTARRLKAIAQPLRLGIICLLAEGERSVGKICDALGTTQPNISQHLGVLADQKVLTSRKDANRVYYSIADARLLEVIELLRTTHCS</sequence>
<dbReference type="Pfam" id="PF01022">
    <property type="entry name" value="HTH_5"/>
    <property type="match status" value="1"/>
</dbReference>
<dbReference type="InterPro" id="IPR036388">
    <property type="entry name" value="WH-like_DNA-bd_sf"/>
</dbReference>
<feature type="domain" description="HTH arsR-type" evidence="5">
    <location>
        <begin position="5"/>
        <end position="97"/>
    </location>
</feature>
<dbReference type="Gene3D" id="1.10.10.10">
    <property type="entry name" value="Winged helix-like DNA-binding domain superfamily/Winged helix DNA-binding domain"/>
    <property type="match status" value="1"/>
</dbReference>
<evidence type="ECO:0000313" key="7">
    <source>
        <dbReference type="Proteomes" id="UP000808146"/>
    </source>
</evidence>
<dbReference type="SUPFAM" id="SSF46785">
    <property type="entry name" value="Winged helix' DNA-binding domain"/>
    <property type="match status" value="1"/>
</dbReference>
<protein>
    <submittedName>
        <fullName evidence="6">Helix-turn-helix transcriptional regulator</fullName>
    </submittedName>
</protein>
<dbReference type="SMART" id="SM00418">
    <property type="entry name" value="HTH_ARSR"/>
    <property type="match status" value="1"/>
</dbReference>
<accession>A0A9D7LQT6</accession>
<keyword evidence="2" id="KW-0805">Transcription regulation</keyword>
<dbReference type="GO" id="GO:0003700">
    <property type="term" value="F:DNA-binding transcription factor activity"/>
    <property type="evidence" value="ECO:0007669"/>
    <property type="project" value="InterPro"/>
</dbReference>
<dbReference type="PROSITE" id="PS50987">
    <property type="entry name" value="HTH_ARSR_2"/>
    <property type="match status" value="1"/>
</dbReference>
<dbReference type="PANTHER" id="PTHR33154">
    <property type="entry name" value="TRANSCRIPTIONAL REGULATOR, ARSR FAMILY"/>
    <property type="match status" value="1"/>
</dbReference>
<dbReference type="GO" id="GO:0003677">
    <property type="term" value="F:DNA binding"/>
    <property type="evidence" value="ECO:0007669"/>
    <property type="project" value="UniProtKB-KW"/>
</dbReference>
<keyword evidence="4" id="KW-0804">Transcription</keyword>